<dbReference type="PANTHER" id="PTHR11690:SF248">
    <property type="entry name" value="PICKPOCKET 17, ISOFORM A"/>
    <property type="match status" value="1"/>
</dbReference>
<evidence type="ECO:0000313" key="15">
    <source>
        <dbReference type="Proteomes" id="UP001208570"/>
    </source>
</evidence>
<name>A0AAD9JQJ9_9ANNE</name>
<comment type="caution">
    <text evidence="14">The sequence shown here is derived from an EMBL/GenBank/DDBJ whole genome shotgun (WGS) entry which is preliminary data.</text>
</comment>
<proteinExistence type="inferred from homology"/>
<gene>
    <name evidence="14" type="ORF">LSH36_199g03027</name>
</gene>
<dbReference type="Proteomes" id="UP001208570">
    <property type="component" value="Unassembled WGS sequence"/>
</dbReference>
<evidence type="ECO:0000256" key="8">
    <source>
        <dbReference type="ARBA" id="ARBA00023136"/>
    </source>
</evidence>
<sequence length="311" mass="35730">MEKDKVSRISFSKLLGDFLRGSTAHGLPKVVTSASRTRQVIWLIVFCTAFAYFIYQCTILVNYYLSYPVSVQIDVTTLKSMNFPAVTVCNMNMLKKDIAITDKKYKEMVFVDQYFEDHFKSINDSQPNRKRRDVSNGSLLRRKLAVYQFLKTNVNKMAEDEYVSINSNGPNSKKEEIRATAYRKTLTTNKLADPRSDQLLGLSREKRELDESSSTPDADYDWDSWFGDGSGEPYDPSYSNDDYGEYEDYGFAGNIADDYAFKEFVKHSRTSDYSDLIDVLKPSREDLDAYGHQASDFILQCSFNKMNCSYV</sequence>
<feature type="region of interest" description="Disordered" evidence="12">
    <location>
        <begin position="197"/>
        <end position="228"/>
    </location>
</feature>
<evidence type="ECO:0000256" key="12">
    <source>
        <dbReference type="SAM" id="MobiDB-lite"/>
    </source>
</evidence>
<organism evidence="14 15">
    <name type="scientific">Paralvinella palmiformis</name>
    <dbReference type="NCBI Taxonomy" id="53620"/>
    <lineage>
        <taxon>Eukaryota</taxon>
        <taxon>Metazoa</taxon>
        <taxon>Spiralia</taxon>
        <taxon>Lophotrochozoa</taxon>
        <taxon>Annelida</taxon>
        <taxon>Polychaeta</taxon>
        <taxon>Sedentaria</taxon>
        <taxon>Canalipalpata</taxon>
        <taxon>Terebellida</taxon>
        <taxon>Terebelliformia</taxon>
        <taxon>Alvinellidae</taxon>
        <taxon>Paralvinella</taxon>
    </lineage>
</organism>
<dbReference type="AlphaFoldDB" id="A0AAD9JQJ9"/>
<keyword evidence="7 11" id="KW-0406">Ion transport</keyword>
<dbReference type="GO" id="GO:0015280">
    <property type="term" value="F:ligand-gated sodium channel activity"/>
    <property type="evidence" value="ECO:0007669"/>
    <property type="project" value="TreeGrafter"/>
</dbReference>
<evidence type="ECO:0000256" key="1">
    <source>
        <dbReference type="ARBA" id="ARBA00004141"/>
    </source>
</evidence>
<dbReference type="PRINTS" id="PR01078">
    <property type="entry name" value="AMINACHANNEL"/>
</dbReference>
<dbReference type="Pfam" id="PF00858">
    <property type="entry name" value="ASC"/>
    <property type="match status" value="1"/>
</dbReference>
<dbReference type="PANTHER" id="PTHR11690">
    <property type="entry name" value="AMILORIDE-SENSITIVE SODIUM CHANNEL-RELATED"/>
    <property type="match status" value="1"/>
</dbReference>
<keyword evidence="8 13" id="KW-0472">Membrane</keyword>
<keyword evidence="15" id="KW-1185">Reference proteome</keyword>
<keyword evidence="10 11" id="KW-0407">Ion channel</keyword>
<comment type="subcellular location">
    <subcellularLocation>
        <location evidence="1">Membrane</location>
        <topology evidence="1">Multi-pass membrane protein</topology>
    </subcellularLocation>
</comment>
<keyword evidence="6" id="KW-0915">Sodium</keyword>
<evidence type="ECO:0000256" key="10">
    <source>
        <dbReference type="ARBA" id="ARBA00023303"/>
    </source>
</evidence>
<evidence type="ECO:0000256" key="3">
    <source>
        <dbReference type="ARBA" id="ARBA00022461"/>
    </source>
</evidence>
<dbReference type="InterPro" id="IPR001873">
    <property type="entry name" value="ENaC"/>
</dbReference>
<keyword evidence="4 11" id="KW-0812">Transmembrane</keyword>
<protein>
    <submittedName>
        <fullName evidence="14">Uncharacterized protein</fullName>
    </submittedName>
</protein>
<evidence type="ECO:0000256" key="4">
    <source>
        <dbReference type="ARBA" id="ARBA00022692"/>
    </source>
</evidence>
<dbReference type="GO" id="GO:0005886">
    <property type="term" value="C:plasma membrane"/>
    <property type="evidence" value="ECO:0007669"/>
    <property type="project" value="TreeGrafter"/>
</dbReference>
<evidence type="ECO:0000256" key="6">
    <source>
        <dbReference type="ARBA" id="ARBA00023053"/>
    </source>
</evidence>
<evidence type="ECO:0000256" key="13">
    <source>
        <dbReference type="SAM" id="Phobius"/>
    </source>
</evidence>
<evidence type="ECO:0000256" key="9">
    <source>
        <dbReference type="ARBA" id="ARBA00023201"/>
    </source>
</evidence>
<keyword evidence="9 11" id="KW-0739">Sodium transport</keyword>
<evidence type="ECO:0000313" key="14">
    <source>
        <dbReference type="EMBL" id="KAK2157086.1"/>
    </source>
</evidence>
<reference evidence="14" key="1">
    <citation type="journal article" date="2023" name="Mol. Biol. Evol.">
        <title>Third-Generation Sequencing Reveals the Adaptive Role of the Epigenome in Three Deep-Sea Polychaetes.</title>
        <authorList>
            <person name="Perez M."/>
            <person name="Aroh O."/>
            <person name="Sun Y."/>
            <person name="Lan Y."/>
            <person name="Juniper S.K."/>
            <person name="Young C.R."/>
            <person name="Angers B."/>
            <person name="Qian P.Y."/>
        </authorList>
    </citation>
    <scope>NUCLEOTIDE SEQUENCE</scope>
    <source>
        <strain evidence="14">P08H-3</strain>
    </source>
</reference>
<keyword evidence="3 11" id="KW-0894">Sodium channel</keyword>
<dbReference type="EMBL" id="JAODUP010000199">
    <property type="protein sequence ID" value="KAK2157086.1"/>
    <property type="molecule type" value="Genomic_DNA"/>
</dbReference>
<evidence type="ECO:0000256" key="5">
    <source>
        <dbReference type="ARBA" id="ARBA00022989"/>
    </source>
</evidence>
<keyword evidence="2 11" id="KW-0813">Transport</keyword>
<evidence type="ECO:0000256" key="2">
    <source>
        <dbReference type="ARBA" id="ARBA00022448"/>
    </source>
</evidence>
<comment type="similarity">
    <text evidence="11">Belongs to the amiloride-sensitive sodium channel (TC 1.A.6) family.</text>
</comment>
<evidence type="ECO:0000256" key="11">
    <source>
        <dbReference type="RuleBase" id="RU000679"/>
    </source>
</evidence>
<accession>A0AAD9JQJ9</accession>
<keyword evidence="5 13" id="KW-1133">Transmembrane helix</keyword>
<evidence type="ECO:0000256" key="7">
    <source>
        <dbReference type="ARBA" id="ARBA00023065"/>
    </source>
</evidence>
<feature type="transmembrane region" description="Helical" evidence="13">
    <location>
        <begin position="40"/>
        <end position="65"/>
    </location>
</feature>